<keyword evidence="1" id="KW-0472">Membrane</keyword>
<feature type="transmembrane region" description="Helical" evidence="1">
    <location>
        <begin position="6"/>
        <end position="24"/>
    </location>
</feature>
<sequence length="63" mass="7184">KSSTALKYFNCLGVIPYYIFIIIIRQKVACRSHAARQQNLQLQNSTAVFKALNCSSMMSMYMS</sequence>
<keyword evidence="1" id="KW-0812">Transmembrane</keyword>
<keyword evidence="1" id="KW-1133">Transmembrane helix</keyword>
<dbReference type="AlphaFoldDB" id="A0A0V0GSC0"/>
<feature type="non-terminal residue" evidence="2">
    <location>
        <position position="1"/>
    </location>
</feature>
<proteinExistence type="predicted"/>
<name>A0A0V0GSC0_SOLCH</name>
<evidence type="ECO:0000313" key="2">
    <source>
        <dbReference type="EMBL" id="JAP10733.1"/>
    </source>
</evidence>
<reference evidence="2" key="1">
    <citation type="submission" date="2015-12" db="EMBL/GenBank/DDBJ databases">
        <title>Gene expression during late stages of embryo sac development: a critical building block for successful pollen-pistil interactions.</title>
        <authorList>
            <person name="Liu Y."/>
            <person name="Joly V."/>
            <person name="Sabar M."/>
            <person name="Matton D.P."/>
        </authorList>
    </citation>
    <scope>NUCLEOTIDE SEQUENCE</scope>
</reference>
<protein>
    <submittedName>
        <fullName evidence="2">Putative ovule protein</fullName>
    </submittedName>
</protein>
<organism evidence="2">
    <name type="scientific">Solanum chacoense</name>
    <name type="common">Chaco potato</name>
    <dbReference type="NCBI Taxonomy" id="4108"/>
    <lineage>
        <taxon>Eukaryota</taxon>
        <taxon>Viridiplantae</taxon>
        <taxon>Streptophyta</taxon>
        <taxon>Embryophyta</taxon>
        <taxon>Tracheophyta</taxon>
        <taxon>Spermatophyta</taxon>
        <taxon>Magnoliopsida</taxon>
        <taxon>eudicotyledons</taxon>
        <taxon>Gunneridae</taxon>
        <taxon>Pentapetalae</taxon>
        <taxon>asterids</taxon>
        <taxon>lamiids</taxon>
        <taxon>Solanales</taxon>
        <taxon>Solanaceae</taxon>
        <taxon>Solanoideae</taxon>
        <taxon>Solaneae</taxon>
        <taxon>Solanum</taxon>
    </lineage>
</organism>
<evidence type="ECO:0000256" key="1">
    <source>
        <dbReference type="SAM" id="Phobius"/>
    </source>
</evidence>
<accession>A0A0V0GSC0</accession>
<dbReference type="EMBL" id="GEDG01032587">
    <property type="protein sequence ID" value="JAP10733.1"/>
    <property type="molecule type" value="Transcribed_RNA"/>
</dbReference>